<dbReference type="EMBL" id="BJWL01000003">
    <property type="protein sequence ID" value="GFY83925.1"/>
    <property type="molecule type" value="Genomic_DNA"/>
</dbReference>
<dbReference type="AlphaFoldDB" id="A0A7J0EBY0"/>
<dbReference type="PANTHER" id="PTHR36356:SF1">
    <property type="entry name" value="EXPRESSED PROTEIN"/>
    <property type="match status" value="1"/>
</dbReference>
<evidence type="ECO:0000256" key="1">
    <source>
        <dbReference type="SAM" id="Phobius"/>
    </source>
</evidence>
<evidence type="ECO:0000313" key="3">
    <source>
        <dbReference type="Proteomes" id="UP000585474"/>
    </source>
</evidence>
<accession>A0A7J0EBY0</accession>
<sequence length="180" mass="20662">MASSSLLEIATAKLRPHKPYPPSLHGSRTGLQAQRLRQLRGAHGLRRGLEGRVAVRQRRLRAVHLRDQEDGGALRPPLLRLAPAIGRRPGRRLSCQGARPRVRDYATMADFSLDFSRNWPRYRKQFNDFLETPLGMSFAYIILPLVCPIWMAVSVFDIWDMVTPICWSYSHWNSCQESCH</sequence>
<feature type="transmembrane region" description="Helical" evidence="1">
    <location>
        <begin position="133"/>
        <end position="153"/>
    </location>
</feature>
<keyword evidence="1" id="KW-0472">Membrane</keyword>
<evidence type="ECO:0000313" key="2">
    <source>
        <dbReference type="EMBL" id="GFY83925.1"/>
    </source>
</evidence>
<keyword evidence="3" id="KW-1185">Reference proteome</keyword>
<keyword evidence="1" id="KW-0812">Transmembrane</keyword>
<comment type="caution">
    <text evidence="2">The sequence shown here is derived from an EMBL/GenBank/DDBJ whole genome shotgun (WGS) entry which is preliminary data.</text>
</comment>
<proteinExistence type="predicted"/>
<dbReference type="Proteomes" id="UP000585474">
    <property type="component" value="Unassembled WGS sequence"/>
</dbReference>
<name>A0A7J0EBY0_9ERIC</name>
<dbReference type="PANTHER" id="PTHR36356">
    <property type="entry name" value="EXPRESSED PROTEIN"/>
    <property type="match status" value="1"/>
</dbReference>
<dbReference type="GO" id="GO:0009507">
    <property type="term" value="C:chloroplast"/>
    <property type="evidence" value="ECO:0007669"/>
    <property type="project" value="TreeGrafter"/>
</dbReference>
<organism evidence="2 3">
    <name type="scientific">Actinidia rufa</name>
    <dbReference type="NCBI Taxonomy" id="165716"/>
    <lineage>
        <taxon>Eukaryota</taxon>
        <taxon>Viridiplantae</taxon>
        <taxon>Streptophyta</taxon>
        <taxon>Embryophyta</taxon>
        <taxon>Tracheophyta</taxon>
        <taxon>Spermatophyta</taxon>
        <taxon>Magnoliopsida</taxon>
        <taxon>eudicotyledons</taxon>
        <taxon>Gunneridae</taxon>
        <taxon>Pentapetalae</taxon>
        <taxon>asterids</taxon>
        <taxon>Ericales</taxon>
        <taxon>Actinidiaceae</taxon>
        <taxon>Actinidia</taxon>
    </lineage>
</organism>
<keyword evidence="1" id="KW-1133">Transmembrane helix</keyword>
<gene>
    <name evidence="2" type="ORF">Acr_03g0006990</name>
</gene>
<reference evidence="2 3" key="1">
    <citation type="submission" date="2019-07" db="EMBL/GenBank/DDBJ databases">
        <title>De Novo Assembly of kiwifruit Actinidia rufa.</title>
        <authorList>
            <person name="Sugita-Konishi S."/>
            <person name="Sato K."/>
            <person name="Mori E."/>
            <person name="Abe Y."/>
            <person name="Kisaki G."/>
            <person name="Hamano K."/>
            <person name="Suezawa K."/>
            <person name="Otani M."/>
            <person name="Fukuda T."/>
            <person name="Manabe T."/>
            <person name="Gomi K."/>
            <person name="Tabuchi M."/>
            <person name="Akimitsu K."/>
            <person name="Kataoka I."/>
        </authorList>
    </citation>
    <scope>NUCLEOTIDE SEQUENCE [LARGE SCALE GENOMIC DNA]</scope>
    <source>
        <strain evidence="3">cv. Fuchu</strain>
    </source>
</reference>
<protein>
    <submittedName>
        <fullName evidence="2">Uncharacterized protein</fullName>
    </submittedName>
</protein>